<dbReference type="InterPro" id="IPR043519">
    <property type="entry name" value="NT_sf"/>
</dbReference>
<dbReference type="InterPro" id="IPR002934">
    <property type="entry name" value="Polymerase_NTP_transf_dom"/>
</dbReference>
<proteinExistence type="predicted"/>
<comment type="caution">
    <text evidence="2">The sequence shown here is derived from an EMBL/GenBank/DDBJ whole genome shotgun (WGS) entry which is preliminary data.</text>
</comment>
<evidence type="ECO:0000313" key="3">
    <source>
        <dbReference type="Proteomes" id="UP000215596"/>
    </source>
</evidence>
<dbReference type="AlphaFoldDB" id="A0A268EJ82"/>
<dbReference type="GO" id="GO:0016779">
    <property type="term" value="F:nucleotidyltransferase activity"/>
    <property type="evidence" value="ECO:0007669"/>
    <property type="project" value="InterPro"/>
</dbReference>
<dbReference type="Gene3D" id="3.30.460.10">
    <property type="entry name" value="Beta Polymerase, domain 2"/>
    <property type="match status" value="1"/>
</dbReference>
<organism evidence="2 3">
    <name type="scientific">Paenibacillus campinasensis</name>
    <dbReference type="NCBI Taxonomy" id="66347"/>
    <lineage>
        <taxon>Bacteria</taxon>
        <taxon>Bacillati</taxon>
        <taxon>Bacillota</taxon>
        <taxon>Bacilli</taxon>
        <taxon>Bacillales</taxon>
        <taxon>Paenibacillaceae</taxon>
        <taxon>Paenibacillus</taxon>
    </lineage>
</organism>
<dbReference type="Pfam" id="PF01909">
    <property type="entry name" value="NTP_transf_2"/>
    <property type="match status" value="1"/>
</dbReference>
<evidence type="ECO:0000259" key="1">
    <source>
        <dbReference type="Pfam" id="PF01909"/>
    </source>
</evidence>
<dbReference type="EMBL" id="NPBY01000070">
    <property type="protein sequence ID" value="PAD73186.1"/>
    <property type="molecule type" value="Genomic_DNA"/>
</dbReference>
<sequence length="281" mass="31406">MTVQHIIQQVTKELADIPGIVGIVLGGSRARGTSHEHSDIDIGIYYDESAGFDLQQMNSAATRLDDQHREKLVAAPGEWGAWVNGGAWLIVQGYHVDLLFRDIHRVKKVMEDCRSGNVSSHYHTGHPHAYLNVMYMGEVAACRILSDPDGEIARLKAQTLPYPKPLKDAITGFFMFEASFSHRFAQKNMDKDDLSYVAGHCFRSISCLNQVLFALNEEYCINEKKAVRMIDGFANRPADYKRRVDHLFSLLSTNPENTGQAIKLLEDLVAETGALLGEVQN</sequence>
<dbReference type="OrthoDB" id="5176171at2"/>
<feature type="domain" description="Polymerase nucleotidyl transferase" evidence="1">
    <location>
        <begin position="8"/>
        <end position="65"/>
    </location>
</feature>
<protein>
    <submittedName>
        <fullName evidence="2">DNA polymerase subunit beta</fullName>
    </submittedName>
</protein>
<dbReference type="Proteomes" id="UP000215596">
    <property type="component" value="Unassembled WGS sequence"/>
</dbReference>
<reference evidence="2 3" key="1">
    <citation type="submission" date="2017-07" db="EMBL/GenBank/DDBJ databases">
        <title>Isolation and whole genome analysis of endospore-forming bacteria from heroin.</title>
        <authorList>
            <person name="Kalinowski J."/>
            <person name="Ahrens B."/>
            <person name="Al-Dilaimi A."/>
            <person name="Winkler A."/>
            <person name="Wibberg D."/>
            <person name="Schleenbecker U."/>
            <person name="Ruckert C."/>
            <person name="Wolfel R."/>
            <person name="Grass G."/>
        </authorList>
    </citation>
    <scope>NUCLEOTIDE SEQUENCE [LARGE SCALE GENOMIC DNA]</scope>
    <source>
        <strain evidence="2 3">7537-G1</strain>
    </source>
</reference>
<gene>
    <name evidence="2" type="ORF">CHH67_20770</name>
</gene>
<evidence type="ECO:0000313" key="2">
    <source>
        <dbReference type="EMBL" id="PAD73186.1"/>
    </source>
</evidence>
<accession>A0A268EJ82</accession>
<dbReference type="RefSeq" id="WP_095267294.1">
    <property type="nucleotide sequence ID" value="NZ_NPBY01000070.1"/>
</dbReference>
<dbReference type="SUPFAM" id="SSF81301">
    <property type="entry name" value="Nucleotidyltransferase"/>
    <property type="match status" value="1"/>
</dbReference>
<name>A0A268EJ82_9BACL</name>
<dbReference type="CDD" id="cd05403">
    <property type="entry name" value="NT_KNTase_like"/>
    <property type="match status" value="1"/>
</dbReference>